<accession>E1QZW7</accession>
<dbReference type="PATRIC" id="fig|633147.7.peg.730"/>
<name>E1QZW7_OLSUV</name>
<dbReference type="EMBL" id="CP002106">
    <property type="protein sequence ID" value="ADK67931.1"/>
    <property type="molecule type" value="Genomic_DNA"/>
</dbReference>
<evidence type="ECO:0000313" key="1">
    <source>
        <dbReference type="EMBL" id="ADK67931.1"/>
    </source>
</evidence>
<sequence>MSLVISAGTGASIVIGSECPSLTSGASGTHFWQSKPEISRKGIRLCRLDTHLHRATLADKEAQAPAGTIYGNLSKMEKNGLVRFVV</sequence>
<evidence type="ECO:0000313" key="2">
    <source>
        <dbReference type="Proteomes" id="UP000000333"/>
    </source>
</evidence>
<dbReference type="Proteomes" id="UP000000333">
    <property type="component" value="Chromosome"/>
</dbReference>
<keyword evidence="2" id="KW-1185">Reference proteome</keyword>
<gene>
    <name evidence="1" type="ordered locus">Olsu_0818</name>
</gene>
<protein>
    <submittedName>
        <fullName evidence="1">Uncharacterized protein</fullName>
    </submittedName>
</protein>
<proteinExistence type="predicted"/>
<reference evidence="1 2" key="1">
    <citation type="journal article" date="2010" name="Stand. Genomic Sci.">
        <title>Complete genome sequence of Olsenella uli type strain (VPI D76D-27C).</title>
        <authorList>
            <person name="Goker M."/>
            <person name="Held B."/>
            <person name="Lucas S."/>
            <person name="Nolan M."/>
            <person name="Yasawong M."/>
            <person name="Glavina Del Rio T."/>
            <person name="Tice H."/>
            <person name="Cheng J.F."/>
            <person name="Bruce D."/>
            <person name="Detter J.C."/>
            <person name="Tapia R."/>
            <person name="Han C."/>
            <person name="Goodwin L."/>
            <person name="Pitluck S."/>
            <person name="Liolios K."/>
            <person name="Ivanova N."/>
            <person name="Mavromatis K."/>
            <person name="Mikhailova N."/>
            <person name="Pati A."/>
            <person name="Chen A."/>
            <person name="Palaniappan K."/>
            <person name="Land M."/>
            <person name="Hauser L."/>
            <person name="Chang Y.J."/>
            <person name="Jeffries C.D."/>
            <person name="Rohde M."/>
            <person name="Sikorski J."/>
            <person name="Pukall R."/>
            <person name="Woyke T."/>
            <person name="Bristow J."/>
            <person name="Eisen J.A."/>
            <person name="Markowitz V."/>
            <person name="Hugenholtz P."/>
            <person name="Kyrpides N.C."/>
            <person name="Klenk H.P."/>
            <person name="Lapidus A."/>
        </authorList>
    </citation>
    <scope>NUCLEOTIDE SEQUENCE [LARGE SCALE GENOMIC DNA]</scope>
    <source>
        <strain evidence="2">ATCC 49627 / DSM 7084 / CIP 109912 / JCM 12494 / NCIMB 702895 / VPI D76D-27C</strain>
    </source>
</reference>
<dbReference type="AlphaFoldDB" id="E1QZW7"/>
<dbReference type="OrthoDB" id="9814826at2"/>
<dbReference type="HOGENOM" id="CLU_2494856_0_0_11"/>
<organism evidence="1 2">
    <name type="scientific">Olsenella uli (strain ATCC 49627 / DSM 7084 / CCUG 31166 / CIP 109912 / JCM 12494 / LMG 11480 / NCIMB 702895 / VPI D76D-27C)</name>
    <name type="common">Lactobacillus uli</name>
    <dbReference type="NCBI Taxonomy" id="633147"/>
    <lineage>
        <taxon>Bacteria</taxon>
        <taxon>Bacillati</taxon>
        <taxon>Actinomycetota</taxon>
        <taxon>Coriobacteriia</taxon>
        <taxon>Coriobacteriales</taxon>
        <taxon>Atopobiaceae</taxon>
        <taxon>Olsenella</taxon>
    </lineage>
</organism>
<dbReference type="KEGG" id="ols:Olsu_0818"/>